<gene>
    <name evidence="8" type="ORF">HYC85_016070</name>
</gene>
<evidence type="ECO:0000256" key="4">
    <source>
        <dbReference type="ARBA" id="ARBA00023163"/>
    </source>
</evidence>
<feature type="compositionally biased region" description="Basic and acidic residues" evidence="6">
    <location>
        <begin position="83"/>
        <end position="95"/>
    </location>
</feature>
<feature type="domain" description="MBD" evidence="7">
    <location>
        <begin position="13"/>
        <end position="83"/>
    </location>
</feature>
<dbReference type="InterPro" id="IPR001739">
    <property type="entry name" value="Methyl_CpG_DNA-bd"/>
</dbReference>
<keyword evidence="5" id="KW-0539">Nucleus</keyword>
<feature type="compositionally biased region" description="Basic and acidic residues" evidence="6">
    <location>
        <begin position="116"/>
        <end position="190"/>
    </location>
</feature>
<feature type="compositionally biased region" description="Basic and acidic residues" evidence="6">
    <location>
        <begin position="212"/>
        <end position="291"/>
    </location>
</feature>
<evidence type="ECO:0000256" key="6">
    <source>
        <dbReference type="SAM" id="MobiDB-lite"/>
    </source>
</evidence>
<dbReference type="Proteomes" id="UP000593564">
    <property type="component" value="Unassembled WGS sequence"/>
</dbReference>
<dbReference type="SUPFAM" id="SSF54171">
    <property type="entry name" value="DNA-binding domain"/>
    <property type="match status" value="1"/>
</dbReference>
<dbReference type="Pfam" id="PF01429">
    <property type="entry name" value="MBD"/>
    <property type="match status" value="1"/>
</dbReference>
<evidence type="ECO:0000313" key="8">
    <source>
        <dbReference type="EMBL" id="KAF5945842.1"/>
    </source>
</evidence>
<keyword evidence="9" id="KW-1185">Reference proteome</keyword>
<organism evidence="8 9">
    <name type="scientific">Camellia sinensis</name>
    <name type="common">Tea plant</name>
    <name type="synonym">Thea sinensis</name>
    <dbReference type="NCBI Taxonomy" id="4442"/>
    <lineage>
        <taxon>Eukaryota</taxon>
        <taxon>Viridiplantae</taxon>
        <taxon>Streptophyta</taxon>
        <taxon>Embryophyta</taxon>
        <taxon>Tracheophyta</taxon>
        <taxon>Spermatophyta</taxon>
        <taxon>Magnoliopsida</taxon>
        <taxon>eudicotyledons</taxon>
        <taxon>Gunneridae</taxon>
        <taxon>Pentapetalae</taxon>
        <taxon>asterids</taxon>
        <taxon>Ericales</taxon>
        <taxon>Theaceae</taxon>
        <taxon>Camellia</taxon>
    </lineage>
</organism>
<evidence type="ECO:0000259" key="7">
    <source>
        <dbReference type="PROSITE" id="PS50982"/>
    </source>
</evidence>
<dbReference type="GO" id="GO:0005634">
    <property type="term" value="C:nucleus"/>
    <property type="evidence" value="ECO:0007669"/>
    <property type="project" value="UniProtKB-SubCell"/>
</dbReference>
<comment type="caution">
    <text evidence="8">The sequence shown here is derived from an EMBL/GenBank/DDBJ whole genome shotgun (WGS) entry which is preliminary data.</text>
</comment>
<name>A0A7J7GYJ4_CAMSI</name>
<evidence type="ECO:0000256" key="5">
    <source>
        <dbReference type="ARBA" id="ARBA00023242"/>
    </source>
</evidence>
<dbReference type="PANTHER" id="PTHR33729:SF6">
    <property type="entry name" value="METHYL-CPG-BINDING DOMAIN-CONTAINING PROTEIN 11"/>
    <property type="match status" value="1"/>
</dbReference>
<proteinExistence type="predicted"/>
<keyword evidence="4" id="KW-0804">Transcription</keyword>
<dbReference type="EMBL" id="JACBKZ010000007">
    <property type="protein sequence ID" value="KAF5945842.1"/>
    <property type="molecule type" value="Genomic_DNA"/>
</dbReference>
<dbReference type="AlphaFoldDB" id="A0A7J7GYJ4"/>
<accession>A0A7J7GYJ4</accession>
<evidence type="ECO:0000256" key="3">
    <source>
        <dbReference type="ARBA" id="ARBA00023125"/>
    </source>
</evidence>
<dbReference type="InterPro" id="IPR016177">
    <property type="entry name" value="DNA-bd_dom_sf"/>
</dbReference>
<keyword evidence="2" id="KW-0805">Transcription regulation</keyword>
<reference evidence="9" key="1">
    <citation type="journal article" date="2020" name="Nat. Commun.">
        <title>Genome assembly of wild tea tree DASZ reveals pedigree and selection history of tea varieties.</title>
        <authorList>
            <person name="Zhang W."/>
            <person name="Zhang Y."/>
            <person name="Qiu H."/>
            <person name="Guo Y."/>
            <person name="Wan H."/>
            <person name="Zhang X."/>
            <person name="Scossa F."/>
            <person name="Alseekh S."/>
            <person name="Zhang Q."/>
            <person name="Wang P."/>
            <person name="Xu L."/>
            <person name="Schmidt M.H."/>
            <person name="Jia X."/>
            <person name="Li D."/>
            <person name="Zhu A."/>
            <person name="Guo F."/>
            <person name="Chen W."/>
            <person name="Ni D."/>
            <person name="Usadel B."/>
            <person name="Fernie A.R."/>
            <person name="Wen W."/>
        </authorList>
    </citation>
    <scope>NUCLEOTIDE SEQUENCE [LARGE SCALE GENOMIC DNA]</scope>
    <source>
        <strain evidence="9">cv. G240</strain>
    </source>
</reference>
<reference evidence="8 9" key="2">
    <citation type="submission" date="2020-07" db="EMBL/GenBank/DDBJ databases">
        <title>Genome assembly of wild tea tree DASZ reveals pedigree and selection history of tea varieties.</title>
        <authorList>
            <person name="Zhang W."/>
        </authorList>
    </citation>
    <scope>NUCLEOTIDE SEQUENCE [LARGE SCALE GENOMIC DNA]</scope>
    <source>
        <strain evidence="9">cv. G240</strain>
        <tissue evidence="8">Leaf</tissue>
    </source>
</reference>
<dbReference type="PANTHER" id="PTHR33729">
    <property type="entry name" value="METHYL-CPG BINDING DOMAIN CONTAINING PROTEIN, EXPRESSED"/>
    <property type="match status" value="1"/>
</dbReference>
<evidence type="ECO:0000256" key="1">
    <source>
        <dbReference type="ARBA" id="ARBA00004123"/>
    </source>
</evidence>
<evidence type="ECO:0000313" key="9">
    <source>
        <dbReference type="Proteomes" id="UP000593564"/>
    </source>
</evidence>
<protein>
    <recommendedName>
        <fullName evidence="7">MBD domain-containing protein</fullName>
    </recommendedName>
</protein>
<evidence type="ECO:0000256" key="2">
    <source>
        <dbReference type="ARBA" id="ARBA00023015"/>
    </source>
</evidence>
<dbReference type="GO" id="GO:0003677">
    <property type="term" value="F:DNA binding"/>
    <property type="evidence" value="ECO:0007669"/>
    <property type="project" value="UniProtKB-KW"/>
</dbReference>
<feature type="region of interest" description="Disordered" evidence="6">
    <location>
        <begin position="65"/>
        <end position="291"/>
    </location>
</feature>
<sequence length="291" mass="32024">MATSVDDAQTLASDELFSFELPAPPGWNKKFMPKKAGTPKKNEIVFTAPTGEEIINRKQLEQYLKSHPGNPAISEFDWGTGETPRRSARISEKAKVAPTLESDTPTKKRSRKSSASKKDDKEKEVAPEETEAVKEGDKTEEIKKHVVKENQDEQKDETCDTEGKAEDAPEEAKLGQDVKMPDADESKDGEAEPGNSKAVEIGKVADSSEVTGNDKGKAEEPEVQEKVEQIPVEEKPDTCNAEEKTCQMEGEVKEGQKNEEQNKPMDNEISKKVEGTVIENGDHGNEAESKP</sequence>
<keyword evidence="3" id="KW-0238">DNA-binding</keyword>
<dbReference type="PROSITE" id="PS50982">
    <property type="entry name" value="MBD"/>
    <property type="match status" value="1"/>
</dbReference>
<dbReference type="InterPro" id="IPR039622">
    <property type="entry name" value="MBD10/11"/>
</dbReference>
<dbReference type="Gene3D" id="3.30.890.10">
    <property type="entry name" value="Methyl-cpg-binding Protein 2, Chain A"/>
    <property type="match status" value="1"/>
</dbReference>
<comment type="subcellular location">
    <subcellularLocation>
        <location evidence="1">Nucleus</location>
    </subcellularLocation>
</comment>